<accession>A0A158SW67</accession>
<gene>
    <name evidence="2" type="ORF">NTHI1209_00714</name>
</gene>
<feature type="transmembrane region" description="Helical" evidence="1">
    <location>
        <begin position="20"/>
        <end position="39"/>
    </location>
</feature>
<dbReference type="AlphaFoldDB" id="A0A158SW67"/>
<evidence type="ECO:0000313" key="2">
    <source>
        <dbReference type="EMBL" id="KIS35111.1"/>
    </source>
</evidence>
<reference evidence="2 3" key="1">
    <citation type="submission" date="2014-05" db="EMBL/GenBank/DDBJ databases">
        <title>Methylome analysis of the phasevarions of Haemophilus influenzae.</title>
        <authorList>
            <person name="Atack J.M."/>
            <person name="Fox K.L."/>
            <person name="Power P.M."/>
            <person name="Clark T."/>
            <person name="Jurcisek J."/>
            <person name="Korlach J."/>
            <person name="Bakaletz L.O."/>
            <person name="Jennings M.P."/>
        </authorList>
    </citation>
    <scope>NUCLEOTIDE SEQUENCE [LARGE SCALE GENOMIC DNA]</scope>
    <source>
        <strain evidence="2 3">1209</strain>
    </source>
</reference>
<dbReference type="EMBL" id="JMQP01000002">
    <property type="protein sequence ID" value="KIS35111.1"/>
    <property type="molecule type" value="Genomic_DNA"/>
</dbReference>
<keyword evidence="1" id="KW-1133">Transmembrane helix</keyword>
<name>A0A158SW67_HAEIF</name>
<protein>
    <submittedName>
        <fullName evidence="2">Uncharacterized protein</fullName>
    </submittedName>
</protein>
<dbReference type="Proteomes" id="UP000050700">
    <property type="component" value="Unassembled WGS sequence"/>
</dbReference>
<proteinExistence type="predicted"/>
<keyword evidence="1" id="KW-0812">Transmembrane</keyword>
<keyword evidence="1" id="KW-0472">Membrane</keyword>
<sequence length="40" mass="4859">MTFSTLESDHNETWIAHFSHSFVLTIFWNFVPYLTLSYLY</sequence>
<evidence type="ECO:0000313" key="3">
    <source>
        <dbReference type="Proteomes" id="UP000050700"/>
    </source>
</evidence>
<evidence type="ECO:0000256" key="1">
    <source>
        <dbReference type="SAM" id="Phobius"/>
    </source>
</evidence>
<organism evidence="2 3">
    <name type="scientific">Haemophilus influenzae</name>
    <dbReference type="NCBI Taxonomy" id="727"/>
    <lineage>
        <taxon>Bacteria</taxon>
        <taxon>Pseudomonadati</taxon>
        <taxon>Pseudomonadota</taxon>
        <taxon>Gammaproteobacteria</taxon>
        <taxon>Pasteurellales</taxon>
        <taxon>Pasteurellaceae</taxon>
        <taxon>Haemophilus</taxon>
    </lineage>
</organism>
<comment type="caution">
    <text evidence="2">The sequence shown here is derived from an EMBL/GenBank/DDBJ whole genome shotgun (WGS) entry which is preliminary data.</text>
</comment>
<dbReference type="PATRIC" id="fig|727.582.peg.652"/>